<protein>
    <submittedName>
        <fullName evidence="2">Type 4a pilus biogenesis protein PilO</fullName>
    </submittedName>
</protein>
<dbReference type="RefSeq" id="WP_345338943.1">
    <property type="nucleotide sequence ID" value="NZ_BAABLI010000008.1"/>
</dbReference>
<evidence type="ECO:0000313" key="3">
    <source>
        <dbReference type="Proteomes" id="UP001597380"/>
    </source>
</evidence>
<keyword evidence="1" id="KW-1133">Transmembrane helix</keyword>
<evidence type="ECO:0000313" key="2">
    <source>
        <dbReference type="EMBL" id="MFD2096666.1"/>
    </source>
</evidence>
<dbReference type="Gene3D" id="3.30.70.60">
    <property type="match status" value="1"/>
</dbReference>
<gene>
    <name evidence="2" type="ORF">ACFSJ3_11780</name>
</gene>
<dbReference type="Gene3D" id="1.10.287.540">
    <property type="entry name" value="Helix hairpin bin"/>
    <property type="match status" value="1"/>
</dbReference>
<keyword evidence="1" id="KW-0812">Transmembrane</keyword>
<dbReference type="PIRSF" id="PIRSF016482">
    <property type="entry name" value="PilO"/>
    <property type="match status" value="1"/>
</dbReference>
<reference evidence="3" key="1">
    <citation type="journal article" date="2019" name="Int. J. Syst. Evol. Microbiol.">
        <title>The Global Catalogue of Microorganisms (GCM) 10K type strain sequencing project: providing services to taxonomists for standard genome sequencing and annotation.</title>
        <authorList>
            <consortium name="The Broad Institute Genomics Platform"/>
            <consortium name="The Broad Institute Genome Sequencing Center for Infectious Disease"/>
            <person name="Wu L."/>
            <person name="Ma J."/>
        </authorList>
    </citation>
    <scope>NUCLEOTIDE SEQUENCE [LARGE SCALE GENOMIC DNA]</scope>
    <source>
        <strain evidence="3">CGMCC 1.10992</strain>
    </source>
</reference>
<sequence>MNFDLKQLNEVDLNELDLNNIGEWPPVVKAIFVGIVSVLTCFLFYYFLISDQLDDLSREQAREVELREQFRSKYHLASRVKTYREQMKTMEETFENLLRILPASHETPGLLDDITYVGTTHGLEFVKINWEPERPQEFYIELPIAIVVEGDYHQFGDFVSDVSALPRIVSLHDFAIKRLDETKLQMSILAKTYRYKEAE</sequence>
<comment type="caution">
    <text evidence="2">The sequence shown here is derived from an EMBL/GenBank/DDBJ whole genome shotgun (WGS) entry which is preliminary data.</text>
</comment>
<keyword evidence="3" id="KW-1185">Reference proteome</keyword>
<dbReference type="PANTHER" id="PTHR39555">
    <property type="entry name" value="FIMBRIAL ASSEMBLY PROTEIN PILO-LIKE PROTEIN-RELATED"/>
    <property type="match status" value="1"/>
</dbReference>
<dbReference type="Proteomes" id="UP001597380">
    <property type="component" value="Unassembled WGS sequence"/>
</dbReference>
<dbReference type="InterPro" id="IPR007445">
    <property type="entry name" value="PilO"/>
</dbReference>
<dbReference type="EMBL" id="JBHUHT010000012">
    <property type="protein sequence ID" value="MFD2096666.1"/>
    <property type="molecule type" value="Genomic_DNA"/>
</dbReference>
<evidence type="ECO:0000256" key="1">
    <source>
        <dbReference type="SAM" id="Phobius"/>
    </source>
</evidence>
<proteinExistence type="predicted"/>
<dbReference type="PANTHER" id="PTHR39555:SF1">
    <property type="entry name" value="TYPE IV PILUS INNER MEMBRANE COMPONENT PILO"/>
    <property type="match status" value="1"/>
</dbReference>
<dbReference type="Pfam" id="PF04350">
    <property type="entry name" value="PilO"/>
    <property type="match status" value="1"/>
</dbReference>
<name>A0ABW4XM52_9GAMM</name>
<feature type="transmembrane region" description="Helical" evidence="1">
    <location>
        <begin position="27"/>
        <end position="48"/>
    </location>
</feature>
<organism evidence="2 3">
    <name type="scientific">Corallincola platygyrae</name>
    <dbReference type="NCBI Taxonomy" id="1193278"/>
    <lineage>
        <taxon>Bacteria</taxon>
        <taxon>Pseudomonadati</taxon>
        <taxon>Pseudomonadota</taxon>
        <taxon>Gammaproteobacteria</taxon>
        <taxon>Alteromonadales</taxon>
        <taxon>Psychromonadaceae</taxon>
        <taxon>Corallincola</taxon>
    </lineage>
</organism>
<accession>A0ABW4XM52</accession>
<dbReference type="InterPro" id="IPR014717">
    <property type="entry name" value="Transl_elong_EF1B/ribsomal_bS6"/>
</dbReference>
<keyword evidence="1" id="KW-0472">Membrane</keyword>